<name>A0A8B4QDP8_9BACL</name>
<dbReference type="NCBIfam" id="TIGR00556">
    <property type="entry name" value="pantethn_trn"/>
    <property type="match status" value="1"/>
</dbReference>
<evidence type="ECO:0000313" key="11">
    <source>
        <dbReference type="EMBL" id="TDR42215.1"/>
    </source>
</evidence>
<keyword evidence="1 8" id="KW-0444">Lipid biosynthesis</keyword>
<comment type="function">
    <text evidence="8">Transfers the 4'-phosphopantetheine moiety from coenzyme A to a Ser of acyl-carrier-protein.</text>
</comment>
<dbReference type="GO" id="GO:0008897">
    <property type="term" value="F:holo-[acyl-carrier-protein] synthase activity"/>
    <property type="evidence" value="ECO:0007669"/>
    <property type="project" value="UniProtKB-UniRule"/>
</dbReference>
<reference evidence="10 12" key="1">
    <citation type="submission" date="2018-06" db="EMBL/GenBank/DDBJ databases">
        <authorList>
            <consortium name="Pathogen Informatics"/>
            <person name="Doyle S."/>
        </authorList>
    </citation>
    <scope>NUCLEOTIDE SEQUENCE [LARGE SCALE GENOMIC DNA]</scope>
    <source>
        <strain evidence="10 12">NCTC10597</strain>
    </source>
</reference>
<dbReference type="EMBL" id="SNZG01000004">
    <property type="protein sequence ID" value="TDR42215.1"/>
    <property type="molecule type" value="Genomic_DNA"/>
</dbReference>
<evidence type="ECO:0000256" key="7">
    <source>
        <dbReference type="ARBA" id="ARBA00023160"/>
    </source>
</evidence>
<evidence type="ECO:0000256" key="3">
    <source>
        <dbReference type="ARBA" id="ARBA00022723"/>
    </source>
</evidence>
<evidence type="ECO:0000259" key="9">
    <source>
        <dbReference type="Pfam" id="PF01648"/>
    </source>
</evidence>
<keyword evidence="4 8" id="KW-0276">Fatty acid metabolism</keyword>
<proteinExistence type="inferred from homology"/>
<reference evidence="11 13" key="2">
    <citation type="submission" date="2019-03" db="EMBL/GenBank/DDBJ databases">
        <title>Genomic Encyclopedia of Type Strains, Phase IV (KMG-IV): sequencing the most valuable type-strain genomes for metagenomic binning, comparative biology and taxonomic classification.</title>
        <authorList>
            <person name="Goeker M."/>
        </authorList>
    </citation>
    <scope>NUCLEOTIDE SEQUENCE [LARGE SCALE GENOMIC DNA]</scope>
    <source>
        <strain evidence="11 13">DSM 20580</strain>
    </source>
</reference>
<dbReference type="EMBL" id="UGNP01000001">
    <property type="protein sequence ID" value="STX10866.1"/>
    <property type="molecule type" value="Genomic_DNA"/>
</dbReference>
<keyword evidence="5 8" id="KW-0460">Magnesium</keyword>
<gene>
    <name evidence="8 10" type="primary">acpS</name>
    <name evidence="11" type="ORF">DFR61_104105</name>
    <name evidence="10" type="ORF">NCTC10597_02658</name>
</gene>
<comment type="similarity">
    <text evidence="8">Belongs to the P-Pant transferase superfamily. AcpS family.</text>
</comment>
<feature type="binding site" evidence="8">
    <location>
        <position position="9"/>
    </location>
    <ligand>
        <name>Mg(2+)</name>
        <dbReference type="ChEBI" id="CHEBI:18420"/>
    </ligand>
</feature>
<accession>A0A8B4QDP8</accession>
<comment type="subcellular location">
    <subcellularLocation>
        <location evidence="8">Cytoplasm</location>
    </subcellularLocation>
</comment>
<comment type="catalytic activity">
    <reaction evidence="8">
        <text>apo-[ACP] + CoA = holo-[ACP] + adenosine 3',5'-bisphosphate + H(+)</text>
        <dbReference type="Rhea" id="RHEA:12068"/>
        <dbReference type="Rhea" id="RHEA-COMP:9685"/>
        <dbReference type="Rhea" id="RHEA-COMP:9690"/>
        <dbReference type="ChEBI" id="CHEBI:15378"/>
        <dbReference type="ChEBI" id="CHEBI:29999"/>
        <dbReference type="ChEBI" id="CHEBI:57287"/>
        <dbReference type="ChEBI" id="CHEBI:58343"/>
        <dbReference type="ChEBI" id="CHEBI:64479"/>
        <dbReference type="EC" id="2.7.8.7"/>
    </reaction>
</comment>
<dbReference type="Pfam" id="PF01648">
    <property type="entry name" value="ACPS"/>
    <property type="match status" value="1"/>
</dbReference>
<feature type="binding site" evidence="8">
    <location>
        <position position="59"/>
    </location>
    <ligand>
        <name>Mg(2+)</name>
        <dbReference type="ChEBI" id="CHEBI:18420"/>
    </ligand>
</feature>
<dbReference type="InterPro" id="IPR004568">
    <property type="entry name" value="Ppantetheine-prot_Trfase_dom"/>
</dbReference>
<dbReference type="Proteomes" id="UP000254330">
    <property type="component" value="Unassembled WGS sequence"/>
</dbReference>
<keyword evidence="2 8" id="KW-0808">Transferase</keyword>
<keyword evidence="6 8" id="KW-0443">Lipid metabolism</keyword>
<comment type="cofactor">
    <cofactor evidence="8">
        <name>Mg(2+)</name>
        <dbReference type="ChEBI" id="CHEBI:18420"/>
    </cofactor>
</comment>
<feature type="domain" description="4'-phosphopantetheinyl transferase" evidence="9">
    <location>
        <begin position="5"/>
        <end position="112"/>
    </location>
</feature>
<evidence type="ECO:0000256" key="4">
    <source>
        <dbReference type="ARBA" id="ARBA00022832"/>
    </source>
</evidence>
<dbReference type="AlphaFoldDB" id="A0A8B4QDP8"/>
<evidence type="ECO:0000256" key="1">
    <source>
        <dbReference type="ARBA" id="ARBA00022516"/>
    </source>
</evidence>
<keyword evidence="13" id="KW-1185">Reference proteome</keyword>
<dbReference type="GO" id="GO:0000287">
    <property type="term" value="F:magnesium ion binding"/>
    <property type="evidence" value="ECO:0007669"/>
    <property type="project" value="UniProtKB-UniRule"/>
</dbReference>
<dbReference type="InterPro" id="IPR008278">
    <property type="entry name" value="4-PPantetheinyl_Trfase_dom"/>
</dbReference>
<dbReference type="EC" id="2.7.8.7" evidence="8"/>
<dbReference type="InterPro" id="IPR037143">
    <property type="entry name" value="4-PPantetheinyl_Trfase_dom_sf"/>
</dbReference>
<dbReference type="GO" id="GO:0005737">
    <property type="term" value="C:cytoplasm"/>
    <property type="evidence" value="ECO:0007669"/>
    <property type="project" value="UniProtKB-SubCell"/>
</dbReference>
<evidence type="ECO:0000256" key="2">
    <source>
        <dbReference type="ARBA" id="ARBA00022679"/>
    </source>
</evidence>
<keyword evidence="8" id="KW-0963">Cytoplasm</keyword>
<organism evidence="10 12">
    <name type="scientific">Kurthia zopfii</name>
    <dbReference type="NCBI Taxonomy" id="1650"/>
    <lineage>
        <taxon>Bacteria</taxon>
        <taxon>Bacillati</taxon>
        <taxon>Bacillota</taxon>
        <taxon>Bacilli</taxon>
        <taxon>Bacillales</taxon>
        <taxon>Caryophanaceae</taxon>
        <taxon>Kurthia</taxon>
    </lineage>
</organism>
<dbReference type="HAMAP" id="MF_00101">
    <property type="entry name" value="AcpS"/>
    <property type="match status" value="1"/>
</dbReference>
<keyword evidence="7 8" id="KW-0275">Fatty acid biosynthesis</keyword>
<evidence type="ECO:0000256" key="8">
    <source>
        <dbReference type="HAMAP-Rule" id="MF_00101"/>
    </source>
</evidence>
<dbReference type="InterPro" id="IPR002582">
    <property type="entry name" value="ACPS"/>
</dbReference>
<dbReference type="Gene3D" id="3.90.470.20">
    <property type="entry name" value="4'-phosphopantetheinyl transferase domain"/>
    <property type="match status" value="1"/>
</dbReference>
<comment type="caution">
    <text evidence="10">The sequence shown here is derived from an EMBL/GenBank/DDBJ whole genome shotgun (WGS) entry which is preliminary data.</text>
</comment>
<dbReference type="NCBIfam" id="TIGR00516">
    <property type="entry name" value="acpS"/>
    <property type="match status" value="1"/>
</dbReference>
<evidence type="ECO:0000256" key="6">
    <source>
        <dbReference type="ARBA" id="ARBA00023098"/>
    </source>
</evidence>
<sequence>MMIKGIGLDIVEIMRIQRANDMSDKFKERILTARELAIFKQLKTRRQLEFLAGRFSAKEAYAKANGTGLGRACKLHDIEILPNAVGKPELYFKGEKTGDFVSITHSKEYAAAQVIIMENFSK</sequence>
<keyword evidence="3 8" id="KW-0479">Metal-binding</keyword>
<dbReference type="GO" id="GO:0006633">
    <property type="term" value="P:fatty acid biosynthetic process"/>
    <property type="evidence" value="ECO:0007669"/>
    <property type="project" value="UniProtKB-UniRule"/>
</dbReference>
<dbReference type="SUPFAM" id="SSF56214">
    <property type="entry name" value="4'-phosphopantetheinyl transferase"/>
    <property type="match status" value="1"/>
</dbReference>
<evidence type="ECO:0000256" key="5">
    <source>
        <dbReference type="ARBA" id="ARBA00022842"/>
    </source>
</evidence>
<evidence type="ECO:0000313" key="12">
    <source>
        <dbReference type="Proteomes" id="UP000254330"/>
    </source>
</evidence>
<dbReference type="Proteomes" id="UP000294641">
    <property type="component" value="Unassembled WGS sequence"/>
</dbReference>
<evidence type="ECO:0000313" key="10">
    <source>
        <dbReference type="EMBL" id="STX10866.1"/>
    </source>
</evidence>
<protein>
    <recommendedName>
        <fullName evidence="8">Holo-[acyl-carrier-protein] synthase</fullName>
        <shortName evidence="8">Holo-ACP synthase</shortName>
        <ecNumber evidence="8">2.7.8.7</ecNumber>
    </recommendedName>
    <alternativeName>
        <fullName evidence="8">4'-phosphopantetheinyl transferase AcpS</fullName>
    </alternativeName>
</protein>
<evidence type="ECO:0000313" key="13">
    <source>
        <dbReference type="Proteomes" id="UP000294641"/>
    </source>
</evidence>